<dbReference type="Proteomes" id="UP000596661">
    <property type="component" value="Chromosome 5"/>
</dbReference>
<name>A0A803PJV9_CANSA</name>
<protein>
    <recommendedName>
        <fullName evidence="3">Retrovirus-related Pol polyprotein from transposon RE1</fullName>
    </recommendedName>
</protein>
<proteinExistence type="predicted"/>
<dbReference type="OMA" id="IDASTHF"/>
<dbReference type="PANTHER" id="PTHR47481">
    <property type="match status" value="1"/>
</dbReference>
<keyword evidence="2" id="KW-1185">Reference proteome</keyword>
<dbReference type="Pfam" id="PF14223">
    <property type="entry name" value="Retrotran_gag_2"/>
    <property type="match status" value="1"/>
</dbReference>
<dbReference type="PANTHER" id="PTHR47481:SF31">
    <property type="entry name" value="OS01G0873500 PROTEIN"/>
    <property type="match status" value="1"/>
</dbReference>
<reference evidence="1" key="2">
    <citation type="submission" date="2021-03" db="UniProtKB">
        <authorList>
            <consortium name="EnsemblPlants"/>
        </authorList>
    </citation>
    <scope>IDENTIFICATION</scope>
</reference>
<evidence type="ECO:0008006" key="3">
    <source>
        <dbReference type="Google" id="ProtNLM"/>
    </source>
</evidence>
<organism evidence="1 2">
    <name type="scientific">Cannabis sativa</name>
    <name type="common">Hemp</name>
    <name type="synonym">Marijuana</name>
    <dbReference type="NCBI Taxonomy" id="3483"/>
    <lineage>
        <taxon>Eukaryota</taxon>
        <taxon>Viridiplantae</taxon>
        <taxon>Streptophyta</taxon>
        <taxon>Embryophyta</taxon>
        <taxon>Tracheophyta</taxon>
        <taxon>Spermatophyta</taxon>
        <taxon>Magnoliopsida</taxon>
        <taxon>eudicotyledons</taxon>
        <taxon>Gunneridae</taxon>
        <taxon>Pentapetalae</taxon>
        <taxon>rosids</taxon>
        <taxon>fabids</taxon>
        <taxon>Rosales</taxon>
        <taxon>Cannabaceae</taxon>
        <taxon>Cannabis</taxon>
    </lineage>
</organism>
<accession>A0A803PJV9</accession>
<sequence>MESSSTGQPVPPRAPSTNTVLTQAAVDRPTPMNNPFSHSLTSTLTVKLDRTNFLSWKSQVLPTVIGHDLDEILLAGIPPPAQLVSGEPNPMLRQWKRQDQLLLSWLRASMTDAVLASVANFTSSHSVWRALEQRFSSQSKARLLQLKSQFSTLRKGGQSISDFSDKVQSIADSLAIAGSPIQDQDLILQLLNGLGPEYDSVVSGITARSDDLTFEEVQSLLLAHESRIDHHNTVADLSMKLQANVCLLLLHIVLLKRQIVVV</sequence>
<dbReference type="AlphaFoldDB" id="A0A803PJV9"/>
<accession>A0A803PJV8</accession>
<evidence type="ECO:0000313" key="1">
    <source>
        <dbReference type="EnsemblPlants" id="cds.evm.model.05.1074.1.5bd9b13a"/>
    </source>
</evidence>
<reference evidence="1 2" key="1">
    <citation type="submission" date="2018-11" db="EMBL/GenBank/DDBJ databases">
        <authorList>
            <person name="Grassa J C."/>
        </authorList>
    </citation>
    <scope>NUCLEOTIDE SEQUENCE [LARGE SCALE GENOMIC DNA]</scope>
</reference>
<dbReference type="EMBL" id="UZAU01000490">
    <property type="status" value="NOT_ANNOTATED_CDS"/>
    <property type="molecule type" value="Genomic_DNA"/>
</dbReference>
<dbReference type="EnsemblPlants" id="evm.model.05.1074.1.5bd9b13a">
    <property type="protein sequence ID" value="cds.evm.model.05.1074.1.5bd9b13a"/>
    <property type="gene ID" value="evm.TU.05.1074"/>
</dbReference>
<dbReference type="Gramene" id="evm.model.05.1074">
    <property type="protein sequence ID" value="cds.evm.model.05.1074"/>
    <property type="gene ID" value="evm.TU.05.1074"/>
</dbReference>
<dbReference type="EnsemblPlants" id="evm.model.05.1074">
    <property type="protein sequence ID" value="cds.evm.model.05.1074"/>
    <property type="gene ID" value="evm.TU.05.1074"/>
</dbReference>
<dbReference type="Gramene" id="evm.model.05.1074.1.5bd9b13a">
    <property type="protein sequence ID" value="cds.evm.model.05.1074.1.5bd9b13a"/>
    <property type="gene ID" value="evm.TU.05.1074"/>
</dbReference>
<evidence type="ECO:0000313" key="2">
    <source>
        <dbReference type="Proteomes" id="UP000596661"/>
    </source>
</evidence>